<accession>A0AAD5TLS3</accession>
<dbReference type="AlphaFoldDB" id="A0AAD5TLS3"/>
<reference evidence="4" key="1">
    <citation type="submission" date="2020-05" db="EMBL/GenBank/DDBJ databases">
        <title>Phylogenomic resolution of chytrid fungi.</title>
        <authorList>
            <person name="Stajich J.E."/>
            <person name="Amses K."/>
            <person name="Simmons R."/>
            <person name="Seto K."/>
            <person name="Myers J."/>
            <person name="Bonds A."/>
            <person name="Quandt C.A."/>
            <person name="Barry K."/>
            <person name="Liu P."/>
            <person name="Grigoriev I."/>
            <person name="Longcore J.E."/>
            <person name="James T.Y."/>
        </authorList>
    </citation>
    <scope>NUCLEOTIDE SEQUENCE</scope>
    <source>
        <strain evidence="4">JEL0379</strain>
    </source>
</reference>
<dbReference type="GO" id="GO:0003723">
    <property type="term" value="F:RNA binding"/>
    <property type="evidence" value="ECO:0007669"/>
    <property type="project" value="InterPro"/>
</dbReference>
<dbReference type="PANTHER" id="PTHR21600">
    <property type="entry name" value="MITOCHONDRIAL RNA PSEUDOURIDINE SYNTHASE"/>
    <property type="match status" value="1"/>
</dbReference>
<feature type="region of interest" description="Disordered" evidence="2">
    <location>
        <begin position="227"/>
        <end position="258"/>
    </location>
</feature>
<proteinExistence type="inferred from homology"/>
<gene>
    <name evidence="4" type="ORF">HDU87_003197</name>
</gene>
<dbReference type="SUPFAM" id="SSF55120">
    <property type="entry name" value="Pseudouridine synthase"/>
    <property type="match status" value="1"/>
</dbReference>
<dbReference type="PROSITE" id="PS01129">
    <property type="entry name" value="PSI_RLU"/>
    <property type="match status" value="1"/>
</dbReference>
<dbReference type="Proteomes" id="UP001212152">
    <property type="component" value="Unassembled WGS sequence"/>
</dbReference>
<dbReference type="EMBL" id="JADGJQ010000023">
    <property type="protein sequence ID" value="KAJ3178930.1"/>
    <property type="molecule type" value="Genomic_DNA"/>
</dbReference>
<feature type="domain" description="Pseudouridine synthase RsuA/RluA-like" evidence="3">
    <location>
        <begin position="281"/>
        <end position="476"/>
    </location>
</feature>
<dbReference type="GO" id="GO:0000455">
    <property type="term" value="P:enzyme-directed rRNA pseudouridine synthesis"/>
    <property type="evidence" value="ECO:0007669"/>
    <property type="project" value="TreeGrafter"/>
</dbReference>
<evidence type="ECO:0000313" key="5">
    <source>
        <dbReference type="Proteomes" id="UP001212152"/>
    </source>
</evidence>
<feature type="region of interest" description="Disordered" evidence="2">
    <location>
        <begin position="100"/>
        <end position="122"/>
    </location>
</feature>
<comment type="caution">
    <text evidence="4">The sequence shown here is derived from an EMBL/GenBank/DDBJ whole genome shotgun (WGS) entry which is preliminary data.</text>
</comment>
<dbReference type="InterPro" id="IPR020103">
    <property type="entry name" value="PsdUridine_synth_cat_dom_sf"/>
</dbReference>
<protein>
    <recommendedName>
        <fullName evidence="3">Pseudouridine synthase RsuA/RluA-like domain-containing protein</fullName>
    </recommendedName>
</protein>
<name>A0AAD5TLS3_9FUNG</name>
<sequence>MLLPRRLPASCSAAPPLCGLLRPPPALASTRVTAAVGPWCCVQQVRQRHDRRTAPRSTHVTKHDGQYAGSADDRLANFIAPPGMSKSTARRLANARVVATARDKKKKVDGRETTTSKHPVSSTYLSPRRLAANTAEDATTTDPALLPPPPVEKREFKVDFTEHGIRIDSFLERRLGLRKNVARLKVLNGEVSVVGSAHARFVDLKPAGTLAAGDVVVVIVLASRSRRQQSRRGEKDGRDGTAGITHIGEQQQTRAEKRDAAAELDAEVAKMKKRVLFKDKDLIVLDKPRGLAVQGGSKIGMHLDKILEGMKFDDDDGHAETPRLVHRLDRDTTGALLLARSAKAAARIGAMLKNADREAVVKSYIAVLVQSPVIPTANDAGADANANAGASSASQPSPPLPTDTFHEITTGMLQVGRTGVEKMSIVEWYDQDETHPDPNVKKALTRWRILDSQKHASLVELRPATGRKHQLRVHCSMVLKASIFGDYKYGGVSPDPTRVPLHLHMRELTLKDWYGPGAHLHVTAPIPSHMRTTMKHLDLRMRQDKGGQR</sequence>
<organism evidence="4 5">
    <name type="scientific">Geranomyces variabilis</name>
    <dbReference type="NCBI Taxonomy" id="109894"/>
    <lineage>
        <taxon>Eukaryota</taxon>
        <taxon>Fungi</taxon>
        <taxon>Fungi incertae sedis</taxon>
        <taxon>Chytridiomycota</taxon>
        <taxon>Chytridiomycota incertae sedis</taxon>
        <taxon>Chytridiomycetes</taxon>
        <taxon>Spizellomycetales</taxon>
        <taxon>Powellomycetaceae</taxon>
        <taxon>Geranomyces</taxon>
    </lineage>
</organism>
<dbReference type="Pfam" id="PF00849">
    <property type="entry name" value="PseudoU_synth_2"/>
    <property type="match status" value="1"/>
</dbReference>
<evidence type="ECO:0000313" key="4">
    <source>
        <dbReference type="EMBL" id="KAJ3178930.1"/>
    </source>
</evidence>
<comment type="similarity">
    <text evidence="1">Belongs to the pseudouridine synthase RluA family.</text>
</comment>
<dbReference type="InterPro" id="IPR006224">
    <property type="entry name" value="PsdUridine_synth_RluA-like_CS"/>
</dbReference>
<feature type="compositionally biased region" description="Low complexity" evidence="2">
    <location>
        <begin position="384"/>
        <end position="394"/>
    </location>
</feature>
<evidence type="ECO:0000256" key="1">
    <source>
        <dbReference type="ARBA" id="ARBA00010876"/>
    </source>
</evidence>
<evidence type="ECO:0000259" key="3">
    <source>
        <dbReference type="Pfam" id="PF00849"/>
    </source>
</evidence>
<dbReference type="InterPro" id="IPR006145">
    <property type="entry name" value="PsdUridine_synth_RsuA/RluA"/>
</dbReference>
<dbReference type="InterPro" id="IPR050188">
    <property type="entry name" value="RluA_PseudoU_synthase"/>
</dbReference>
<dbReference type="Gene3D" id="3.30.2350.10">
    <property type="entry name" value="Pseudouridine synthase"/>
    <property type="match status" value="1"/>
</dbReference>
<keyword evidence="5" id="KW-1185">Reference proteome</keyword>
<dbReference type="CDD" id="cd02869">
    <property type="entry name" value="PseudoU_synth_RluA_like"/>
    <property type="match status" value="1"/>
</dbReference>
<dbReference type="PANTHER" id="PTHR21600:SF87">
    <property type="entry name" value="RNA PSEUDOURIDYLATE SYNTHASE DOMAIN-CONTAINING PROTEIN 1"/>
    <property type="match status" value="1"/>
</dbReference>
<evidence type="ECO:0000256" key="2">
    <source>
        <dbReference type="SAM" id="MobiDB-lite"/>
    </source>
</evidence>
<feature type="region of interest" description="Disordered" evidence="2">
    <location>
        <begin position="384"/>
        <end position="405"/>
    </location>
</feature>
<dbReference type="GO" id="GO:0009982">
    <property type="term" value="F:pseudouridine synthase activity"/>
    <property type="evidence" value="ECO:0007669"/>
    <property type="project" value="InterPro"/>
</dbReference>